<dbReference type="PANTHER" id="PTHR43685:SF11">
    <property type="entry name" value="GLYCOSYLTRANSFERASE TAGX-RELATED"/>
    <property type="match status" value="1"/>
</dbReference>
<dbReference type="Pfam" id="PF00535">
    <property type="entry name" value="Glycos_transf_2"/>
    <property type="match status" value="1"/>
</dbReference>
<dbReference type="Gene3D" id="3.90.550.10">
    <property type="entry name" value="Spore Coat Polysaccharide Biosynthesis Protein SpsA, Chain A"/>
    <property type="match status" value="1"/>
</dbReference>
<accession>A0A7W6FM47</accession>
<sequence>MRATLSELGVGTTLRRMAGLRLGLFQQYPPRPLSIATIGRSGDDRNLPRISLVTPSFNQTKFVGMTLDSVLAQHYPDLQYIVQDAVSSDGSQAILANYRDRGVDIIVEADKGQTNALNRGFARSSGEIMAYLNSDDMLLPGTLHLVGRYFRDNPSVEVIYGNRLVVDEQGSEIGRWILPGHDEEILRFVDYVPQETMFWRRGLWERVGAGFDERFHFAMDWDLILRFMQAGAVFNHVPELFGLFRVHGNQKSQTDFRERGAREMAELRHAHAYGRMNTAQRIIRHIAYLLKHKRADAALQVALRKNG</sequence>
<dbReference type="Proteomes" id="UP000545490">
    <property type="component" value="Unassembled WGS sequence"/>
</dbReference>
<organism evidence="2 5">
    <name type="scientific">Rhizobium fabae</name>
    <dbReference type="NCBI Taxonomy" id="573179"/>
    <lineage>
        <taxon>Bacteria</taxon>
        <taxon>Pseudomonadati</taxon>
        <taxon>Pseudomonadota</taxon>
        <taxon>Alphaproteobacteria</taxon>
        <taxon>Hyphomicrobiales</taxon>
        <taxon>Rhizobiaceae</taxon>
        <taxon>Rhizobium/Agrobacterium group</taxon>
        <taxon>Rhizobium</taxon>
    </lineage>
</organism>
<dbReference type="InterPro" id="IPR050834">
    <property type="entry name" value="Glycosyltransf_2"/>
</dbReference>
<dbReference type="GO" id="GO:0016740">
    <property type="term" value="F:transferase activity"/>
    <property type="evidence" value="ECO:0007669"/>
    <property type="project" value="UniProtKB-KW"/>
</dbReference>
<dbReference type="InterPro" id="IPR029044">
    <property type="entry name" value="Nucleotide-diphossugar_trans"/>
</dbReference>
<keyword evidence="4" id="KW-1185">Reference proteome</keyword>
<evidence type="ECO:0000313" key="3">
    <source>
        <dbReference type="EMBL" id="RUM07699.1"/>
    </source>
</evidence>
<protein>
    <submittedName>
        <fullName evidence="2 3">Glycosyltransferase</fullName>
    </submittedName>
</protein>
<dbReference type="EMBL" id="JACIDG010000022">
    <property type="protein sequence ID" value="MBB3918905.1"/>
    <property type="molecule type" value="Genomic_DNA"/>
</dbReference>
<dbReference type="SUPFAM" id="SSF53448">
    <property type="entry name" value="Nucleotide-diphospho-sugar transferases"/>
    <property type="match status" value="1"/>
</dbReference>
<evidence type="ECO:0000259" key="1">
    <source>
        <dbReference type="Pfam" id="PF00535"/>
    </source>
</evidence>
<feature type="domain" description="Glycosyltransferase 2-like" evidence="1">
    <location>
        <begin position="51"/>
        <end position="170"/>
    </location>
</feature>
<dbReference type="CDD" id="cd06433">
    <property type="entry name" value="GT_2_WfgS_like"/>
    <property type="match status" value="1"/>
</dbReference>
<proteinExistence type="predicted"/>
<dbReference type="Proteomes" id="UP000272004">
    <property type="component" value="Unassembled WGS sequence"/>
</dbReference>
<dbReference type="RefSeq" id="WP_126830036.1">
    <property type="nucleotide sequence ID" value="NZ_JACIDG010000022.1"/>
</dbReference>
<dbReference type="EMBL" id="RJJU01000020">
    <property type="protein sequence ID" value="RUM07699.1"/>
    <property type="molecule type" value="Genomic_DNA"/>
</dbReference>
<evidence type="ECO:0000313" key="5">
    <source>
        <dbReference type="Proteomes" id="UP000545490"/>
    </source>
</evidence>
<evidence type="ECO:0000313" key="2">
    <source>
        <dbReference type="EMBL" id="MBB3918905.1"/>
    </source>
</evidence>
<dbReference type="AlphaFoldDB" id="A0A7W6FM47"/>
<keyword evidence="2" id="KW-0808">Transferase</keyword>
<comment type="caution">
    <text evidence="2">The sequence shown here is derived from an EMBL/GenBank/DDBJ whole genome shotgun (WGS) entry which is preliminary data.</text>
</comment>
<dbReference type="PANTHER" id="PTHR43685">
    <property type="entry name" value="GLYCOSYLTRANSFERASE"/>
    <property type="match status" value="1"/>
</dbReference>
<reference evidence="2 5" key="2">
    <citation type="submission" date="2020-08" db="EMBL/GenBank/DDBJ databases">
        <title>Genomic Encyclopedia of Type Strains, Phase IV (KMG-IV): sequencing the most valuable type-strain genomes for metagenomic binning, comparative biology and taxonomic classification.</title>
        <authorList>
            <person name="Goeker M."/>
        </authorList>
    </citation>
    <scope>NUCLEOTIDE SEQUENCE [LARGE SCALE GENOMIC DNA]</scope>
    <source>
        <strain evidence="2 5">DSM 19331</strain>
    </source>
</reference>
<reference evidence="3 4" key="1">
    <citation type="submission" date="2018-11" db="EMBL/GenBank/DDBJ databases">
        <authorList>
            <person name="Huo Y."/>
        </authorList>
    </citation>
    <scope>NUCLEOTIDE SEQUENCE [LARGE SCALE GENOMIC DNA]</scope>
    <source>
        <strain evidence="3 4">CCBAU 33202</strain>
    </source>
</reference>
<gene>
    <name evidence="3" type="ORF">EFB14_29025</name>
    <name evidence="2" type="ORF">GGQ65_006245</name>
</gene>
<dbReference type="InterPro" id="IPR001173">
    <property type="entry name" value="Glyco_trans_2-like"/>
</dbReference>
<name>A0A7W6FM47_9HYPH</name>
<evidence type="ECO:0000313" key="4">
    <source>
        <dbReference type="Proteomes" id="UP000272004"/>
    </source>
</evidence>